<feature type="compositionally biased region" description="Acidic residues" evidence="11">
    <location>
        <begin position="982"/>
        <end position="992"/>
    </location>
</feature>
<dbReference type="GO" id="GO:0005634">
    <property type="term" value="C:nucleus"/>
    <property type="evidence" value="ECO:0007669"/>
    <property type="project" value="UniProtKB-SubCell"/>
</dbReference>
<feature type="domain" description="C2H2-type" evidence="12">
    <location>
        <begin position="299"/>
        <end position="326"/>
    </location>
</feature>
<comment type="subcellular location">
    <subcellularLocation>
        <location evidence="1">Nucleus</location>
    </subcellularLocation>
</comment>
<keyword evidence="4 10" id="KW-0863">Zinc-finger</keyword>
<evidence type="ECO:0000256" key="4">
    <source>
        <dbReference type="ARBA" id="ARBA00022771"/>
    </source>
</evidence>
<feature type="domain" description="C2H2-type" evidence="12">
    <location>
        <begin position="1089"/>
        <end position="1114"/>
    </location>
</feature>
<dbReference type="AlphaFoldDB" id="A0A6G0ZC30"/>
<evidence type="ECO:0000256" key="11">
    <source>
        <dbReference type="SAM" id="MobiDB-lite"/>
    </source>
</evidence>
<evidence type="ECO:0000256" key="2">
    <source>
        <dbReference type="ARBA" id="ARBA00022723"/>
    </source>
</evidence>
<keyword evidence="6" id="KW-0805">Transcription regulation</keyword>
<dbReference type="FunFam" id="3.30.160.60:FF:000325">
    <property type="entry name" value="ZFP90 zinc finger protein"/>
    <property type="match status" value="1"/>
</dbReference>
<protein>
    <submittedName>
        <fullName evidence="13">Zinc finger protein 569 isoform X2</fullName>
    </submittedName>
</protein>
<keyword evidence="14" id="KW-1185">Reference proteome</keyword>
<comment type="caution">
    <text evidence="13">The sequence shown here is derived from an EMBL/GenBank/DDBJ whole genome shotgun (WGS) entry which is preliminary data.</text>
</comment>
<keyword evidence="3" id="KW-0677">Repeat</keyword>
<feature type="domain" description="C2H2-type" evidence="12">
    <location>
        <begin position="623"/>
        <end position="650"/>
    </location>
</feature>
<dbReference type="InterPro" id="IPR036236">
    <property type="entry name" value="Znf_C2H2_sf"/>
</dbReference>
<keyword evidence="2" id="KW-0479">Metal-binding</keyword>
<dbReference type="Proteomes" id="UP000478052">
    <property type="component" value="Unassembled WGS sequence"/>
</dbReference>
<dbReference type="InterPro" id="IPR013087">
    <property type="entry name" value="Znf_C2H2_type"/>
</dbReference>
<dbReference type="Gene3D" id="3.30.160.60">
    <property type="entry name" value="Classic Zinc Finger"/>
    <property type="match status" value="9"/>
</dbReference>
<evidence type="ECO:0000256" key="7">
    <source>
        <dbReference type="ARBA" id="ARBA00023125"/>
    </source>
</evidence>
<feature type="domain" description="C2H2-type" evidence="12">
    <location>
        <begin position="438"/>
        <end position="460"/>
    </location>
</feature>
<dbReference type="InterPro" id="IPR050826">
    <property type="entry name" value="Krueppel_C2H2_ZnFinger"/>
</dbReference>
<feature type="domain" description="C2H2-type" evidence="12">
    <location>
        <begin position="327"/>
        <end position="354"/>
    </location>
</feature>
<reference evidence="13 14" key="1">
    <citation type="submission" date="2019-08" db="EMBL/GenBank/DDBJ databases">
        <title>Whole genome of Aphis craccivora.</title>
        <authorList>
            <person name="Voronova N.V."/>
            <person name="Shulinski R.S."/>
            <person name="Bandarenka Y.V."/>
            <person name="Zhorov D.G."/>
            <person name="Warner D."/>
        </authorList>
    </citation>
    <scope>NUCLEOTIDE SEQUENCE [LARGE SCALE GENOMIC DNA]</scope>
    <source>
        <strain evidence="13">180601</strain>
        <tissue evidence="13">Whole Body</tissue>
    </source>
</reference>
<feature type="domain" description="C2H2-type" evidence="12">
    <location>
        <begin position="566"/>
        <end position="594"/>
    </location>
</feature>
<dbReference type="SUPFAM" id="SSF57667">
    <property type="entry name" value="beta-beta-alpha zinc fingers"/>
    <property type="match status" value="5"/>
</dbReference>
<dbReference type="FunFam" id="3.30.160.60:FF:000145">
    <property type="entry name" value="Zinc finger protein 574"/>
    <property type="match status" value="1"/>
</dbReference>
<feature type="compositionally biased region" description="Basic residues" evidence="11">
    <location>
        <begin position="405"/>
        <end position="418"/>
    </location>
</feature>
<sequence length="1114" mass="125631">MVMMMKWGCGVGGGLSTNVYLYTYNGVIFLSIGVNAFKYAFYGGKRPGITYFGISPTNSCAAGRVNNNIYSMLRRFGGKIFPLPPPCLAMDTDFVEEIVSINSGSQTLDFDRKDSILCPDGVVNSIVKTEFFSQDDIDDAMSSDNCLIQTIESSYFTNSGTRENELNNMTRAVMESVPYADGLQYLAAISSFSDNFKEMDSGQQIKQEPVDPNDLFESSDEEVVQQMSQEEYQEFFDVQEEVVVQECPEQEIITQSWDMNRSTNINTILETEVECMSSTDDVDIPIPEGEEASSSVNPYPCDFCSRRFNRKSHLMNHMVTHQSERPFCCALCGVRYRRKCDLANHMKIHIGPDNQSDSGLDNQNVSVTKVMNKLMFVDPVHRRSVTPGDDSEDKGDTFQEPSTKNRGRSKGRGRGKGRPMKDRLITLGWNSEIYSKPHTCNPCGISFTREKALLNHARLHHIDDGVNIVTTQKSNSDSYELTILANSKSSDVTTYSCDSCGAVFDRFDFLKRHQRQHMKKELGNVEEEIYEEAHMCIHCGLFFKSMPELEMHTDQHLIPTNISEKSKCLACGETFDSTDELSDHVSQIHTESLSENSCKLCGKLCKDDKALQKHLMVHDTSDNNCIMCGKRFHSRARLKRHMVTHREKGVICDICGEEVADKRALINHKASHANTVSISQNSLTEKVFPCTSCGKLDHGCLAFSSDIVFGSRSSQQIHIRIHTGERPYGCRYCSKAFADGGTLRKHERIHTGEKPYACPVCPKAFNQRVVLREHIRAHHAGTEAKGGQVNFYECKVCGYLFRSSMELCSHLVQHSDENTKRSRVVPVGPRKYKRRSKLGNRKDTWCLVEKVFTVMSGQSDTESCEDEPMPTVEEQAVQSIMEQNDMPYDPPTITSPPSKSPVKTYKIVNGKLLKSEQKSSKQVSYELKHTIPKLEPVPKKPSFVLKDGECTRTCSTVLYYSSRSDPTAMDSSLGEESKENDNPEEPEDQISVEDTDFTNIKIEPVSDQSIFNVHDLDNICNIDFSGENEVQYYVQNTDDGYGDQCELILESSNDDCLIETVFDTEYVEEVGANIELSTEEMAPVFAEIISCDICDEVFEDRKELMRHIQTMHIG</sequence>
<feature type="domain" description="C2H2-type" evidence="12">
    <location>
        <begin position="698"/>
        <end position="727"/>
    </location>
</feature>
<dbReference type="Pfam" id="PF00096">
    <property type="entry name" value="zf-C2H2"/>
    <property type="match status" value="4"/>
</dbReference>
<evidence type="ECO:0000313" key="13">
    <source>
        <dbReference type="EMBL" id="KAF0768272.1"/>
    </source>
</evidence>
<evidence type="ECO:0000256" key="3">
    <source>
        <dbReference type="ARBA" id="ARBA00022737"/>
    </source>
</evidence>
<dbReference type="SMART" id="SM00355">
    <property type="entry name" value="ZnF_C2H2"/>
    <property type="match status" value="14"/>
</dbReference>
<feature type="region of interest" description="Disordered" evidence="11">
    <location>
        <begin position="378"/>
        <end position="420"/>
    </location>
</feature>
<dbReference type="GO" id="GO:0008270">
    <property type="term" value="F:zinc ion binding"/>
    <property type="evidence" value="ECO:0007669"/>
    <property type="project" value="UniProtKB-KW"/>
</dbReference>
<dbReference type="EMBL" id="VUJU01000805">
    <property type="protein sequence ID" value="KAF0768272.1"/>
    <property type="molecule type" value="Genomic_DNA"/>
</dbReference>
<evidence type="ECO:0000259" key="12">
    <source>
        <dbReference type="PROSITE" id="PS50157"/>
    </source>
</evidence>
<dbReference type="FunFam" id="3.30.160.60:FF:000065">
    <property type="entry name" value="B-cell CLL/lymphoma 6, member B"/>
    <property type="match status" value="1"/>
</dbReference>
<dbReference type="Pfam" id="PF12874">
    <property type="entry name" value="zf-met"/>
    <property type="match status" value="1"/>
</dbReference>
<proteinExistence type="predicted"/>
<dbReference type="PROSITE" id="PS50157">
    <property type="entry name" value="ZINC_FINGER_C2H2_2"/>
    <property type="match status" value="11"/>
</dbReference>
<evidence type="ECO:0000256" key="5">
    <source>
        <dbReference type="ARBA" id="ARBA00022833"/>
    </source>
</evidence>
<feature type="domain" description="C2H2-type" evidence="12">
    <location>
        <begin position="756"/>
        <end position="784"/>
    </location>
</feature>
<evidence type="ECO:0000256" key="8">
    <source>
        <dbReference type="ARBA" id="ARBA00023163"/>
    </source>
</evidence>
<keyword evidence="7" id="KW-0238">DNA-binding</keyword>
<evidence type="ECO:0000256" key="6">
    <source>
        <dbReference type="ARBA" id="ARBA00023015"/>
    </source>
</evidence>
<accession>A0A6G0ZC30</accession>
<evidence type="ECO:0000256" key="10">
    <source>
        <dbReference type="PROSITE-ProRule" id="PRU00042"/>
    </source>
</evidence>
<feature type="domain" description="C2H2-type" evidence="12">
    <location>
        <begin position="728"/>
        <end position="755"/>
    </location>
</feature>
<dbReference type="OrthoDB" id="8117402at2759"/>
<dbReference type="GO" id="GO:0003677">
    <property type="term" value="F:DNA binding"/>
    <property type="evidence" value="ECO:0007669"/>
    <property type="project" value="UniProtKB-KW"/>
</dbReference>
<gene>
    <name evidence="13" type="ORF">FWK35_00014084</name>
</gene>
<evidence type="ECO:0000313" key="14">
    <source>
        <dbReference type="Proteomes" id="UP000478052"/>
    </source>
</evidence>
<dbReference type="PROSITE" id="PS00028">
    <property type="entry name" value="ZINC_FINGER_C2H2_1"/>
    <property type="match status" value="12"/>
</dbReference>
<keyword evidence="9" id="KW-0539">Nucleus</keyword>
<name>A0A6G0ZC30_APHCR</name>
<evidence type="ECO:0000256" key="1">
    <source>
        <dbReference type="ARBA" id="ARBA00004123"/>
    </source>
</evidence>
<dbReference type="PANTHER" id="PTHR24377">
    <property type="entry name" value="IP01015P-RELATED"/>
    <property type="match status" value="1"/>
</dbReference>
<keyword evidence="8" id="KW-0804">Transcription</keyword>
<dbReference type="FunFam" id="3.30.160.60:FF:000446">
    <property type="entry name" value="Zinc finger protein"/>
    <property type="match status" value="1"/>
</dbReference>
<keyword evidence="5" id="KW-0862">Zinc</keyword>
<feature type="region of interest" description="Disordered" evidence="11">
    <location>
        <begin position="965"/>
        <end position="992"/>
    </location>
</feature>
<feature type="domain" description="C2H2-type" evidence="12">
    <location>
        <begin position="495"/>
        <end position="522"/>
    </location>
</feature>
<dbReference type="FunFam" id="3.30.160.60:FF:000260">
    <property type="entry name" value="Spalt-like transcription factor 1"/>
    <property type="match status" value="1"/>
</dbReference>
<evidence type="ECO:0000256" key="9">
    <source>
        <dbReference type="ARBA" id="ARBA00023242"/>
    </source>
</evidence>
<feature type="domain" description="C2H2-type" evidence="12">
    <location>
        <begin position="792"/>
        <end position="819"/>
    </location>
</feature>
<organism evidence="13 14">
    <name type="scientific">Aphis craccivora</name>
    <name type="common">Cowpea aphid</name>
    <dbReference type="NCBI Taxonomy" id="307492"/>
    <lineage>
        <taxon>Eukaryota</taxon>
        <taxon>Metazoa</taxon>
        <taxon>Ecdysozoa</taxon>
        <taxon>Arthropoda</taxon>
        <taxon>Hexapoda</taxon>
        <taxon>Insecta</taxon>
        <taxon>Pterygota</taxon>
        <taxon>Neoptera</taxon>
        <taxon>Paraneoptera</taxon>
        <taxon>Hemiptera</taxon>
        <taxon>Sternorrhyncha</taxon>
        <taxon>Aphidomorpha</taxon>
        <taxon>Aphidoidea</taxon>
        <taxon>Aphididae</taxon>
        <taxon>Aphidini</taxon>
        <taxon>Aphis</taxon>
        <taxon>Aphis</taxon>
    </lineage>
</organism>